<evidence type="ECO:0000313" key="1">
    <source>
        <dbReference type="EMBL" id="HIZ52765.1"/>
    </source>
</evidence>
<gene>
    <name evidence="1" type="ORF">IAA20_02340</name>
</gene>
<organism evidence="1 2">
    <name type="scientific">Candidatus Enterococcus avicola</name>
    <dbReference type="NCBI Taxonomy" id="2838561"/>
    <lineage>
        <taxon>Bacteria</taxon>
        <taxon>Bacillati</taxon>
        <taxon>Bacillota</taxon>
        <taxon>Bacilli</taxon>
        <taxon>Lactobacillales</taxon>
        <taxon>Enterococcaceae</taxon>
        <taxon>Enterococcus</taxon>
    </lineage>
</organism>
<dbReference type="PANTHER" id="PTHR28055:SF1">
    <property type="entry name" value="ALTERED INHERITANCE OF MITOCHONDRIA PROTEIN 41, MITOCHONDRIAL"/>
    <property type="match status" value="1"/>
</dbReference>
<dbReference type="InterPro" id="IPR003789">
    <property type="entry name" value="Asn/Gln_tRNA_amidoTrase-B-like"/>
</dbReference>
<protein>
    <submittedName>
        <fullName evidence="1">GatB/YqeY domain-containing protein</fullName>
    </submittedName>
</protein>
<evidence type="ECO:0000313" key="2">
    <source>
        <dbReference type="Proteomes" id="UP000824063"/>
    </source>
</evidence>
<dbReference type="Pfam" id="PF09424">
    <property type="entry name" value="YqeY"/>
    <property type="match status" value="1"/>
</dbReference>
<dbReference type="AlphaFoldDB" id="A0A9D2F5B7"/>
<reference evidence="1" key="1">
    <citation type="journal article" date="2021" name="PeerJ">
        <title>Extensive microbial diversity within the chicken gut microbiome revealed by metagenomics and culture.</title>
        <authorList>
            <person name="Gilroy R."/>
            <person name="Ravi A."/>
            <person name="Getino M."/>
            <person name="Pursley I."/>
            <person name="Horton D.L."/>
            <person name="Alikhan N.F."/>
            <person name="Baker D."/>
            <person name="Gharbi K."/>
            <person name="Hall N."/>
            <person name="Watson M."/>
            <person name="Adriaenssens E.M."/>
            <person name="Foster-Nyarko E."/>
            <person name="Jarju S."/>
            <person name="Secka A."/>
            <person name="Antonio M."/>
            <person name="Oren A."/>
            <person name="Chaudhuri R.R."/>
            <person name="La Ragione R."/>
            <person name="Hildebrand F."/>
            <person name="Pallen M.J."/>
        </authorList>
    </citation>
    <scope>NUCLEOTIDE SEQUENCE</scope>
    <source>
        <strain evidence="1">CHK172-16539</strain>
    </source>
</reference>
<accession>A0A9D2F5B7</accession>
<dbReference type="Proteomes" id="UP000824063">
    <property type="component" value="Unassembled WGS sequence"/>
</dbReference>
<dbReference type="InterPro" id="IPR019004">
    <property type="entry name" value="YqeY/Aim41"/>
</dbReference>
<dbReference type="Gene3D" id="1.10.1510.10">
    <property type="entry name" value="Uncharacterised protein YqeY/AIM41 PF09424, N-terminal domain"/>
    <property type="match status" value="1"/>
</dbReference>
<dbReference type="EMBL" id="DXBN01000056">
    <property type="protein sequence ID" value="HIZ52765.1"/>
    <property type="molecule type" value="Genomic_DNA"/>
</dbReference>
<name>A0A9D2F5B7_9ENTE</name>
<dbReference type="Gene3D" id="1.10.10.410">
    <property type="match status" value="1"/>
</dbReference>
<comment type="caution">
    <text evidence="1">The sequence shown here is derived from an EMBL/GenBank/DDBJ whole genome shotgun (WGS) entry which is preliminary data.</text>
</comment>
<sequence>MSLLSTLNDDMKLAMKAKEKNVLQVIRMIKASLQNDQIKLGRELNADEELTVLSREMKQRRDSLVEFQKANRDDLVEKIEEEIAIVEKYLPTQLTDEEIRQIVKQAIQKVGATSNTAFGQVMGIVMPQVKGKADGNLVNETVKEELNNL</sequence>
<dbReference type="GO" id="GO:0016884">
    <property type="term" value="F:carbon-nitrogen ligase activity, with glutamine as amido-N-donor"/>
    <property type="evidence" value="ECO:0007669"/>
    <property type="project" value="InterPro"/>
</dbReference>
<dbReference type="InterPro" id="IPR042184">
    <property type="entry name" value="YqeY/Aim41_N"/>
</dbReference>
<proteinExistence type="predicted"/>
<dbReference type="SUPFAM" id="SSF89095">
    <property type="entry name" value="GatB/YqeY motif"/>
    <property type="match status" value="1"/>
</dbReference>
<dbReference type="PANTHER" id="PTHR28055">
    <property type="entry name" value="ALTERED INHERITANCE OF MITOCHONDRIA PROTEIN 41, MITOCHONDRIAL"/>
    <property type="match status" value="1"/>
</dbReference>
<reference evidence="1" key="2">
    <citation type="submission" date="2021-04" db="EMBL/GenBank/DDBJ databases">
        <authorList>
            <person name="Gilroy R."/>
        </authorList>
    </citation>
    <scope>NUCLEOTIDE SEQUENCE</scope>
    <source>
        <strain evidence="1">CHK172-16539</strain>
    </source>
</reference>
<dbReference type="InterPro" id="IPR023168">
    <property type="entry name" value="GatB_Yqey_C_2"/>
</dbReference>